<organismHost>
    <name type="scientific">Pseudomonas aeruginosa</name>
    <dbReference type="NCBI Taxonomy" id="287"/>
</organismHost>
<gene>
    <name evidence="1" type="primary">075</name>
</gene>
<dbReference type="OrthoDB" id="38002at10239"/>
<sequence>MFPVHLANEMDVAHLPPPTPEDKARMNAALDEIFNRNSNKEQHVMTATACAKEQLDQAVEQSAEVAQELLKADGWAILRQLYLSVAGLIGATQPVMVPVLANLNDILARLPDPTSFDAQLKSVQVDLDNLITALGLLATQHKDKSGEPSLDDIALISTLSLGYSKLQTAMETGIQPLLLGMIQTMQDAGIDTLNWSFADPVTEETK</sequence>
<accession>F8SJV4</accession>
<evidence type="ECO:0000313" key="2">
    <source>
        <dbReference type="Proteomes" id="UP000008388"/>
    </source>
</evidence>
<dbReference type="KEGG" id="vg:26643604"/>
<keyword evidence="2" id="KW-1185">Reference proteome</keyword>
<dbReference type="GeneID" id="26643604"/>
<name>F8SJV4_BPPA3</name>
<dbReference type="EMBL" id="HQ630627">
    <property type="protein sequence ID" value="AEH03499.1"/>
    <property type="molecule type" value="Genomic_DNA"/>
</dbReference>
<protein>
    <submittedName>
        <fullName evidence="1">Uncharacterized protein 075</fullName>
    </submittedName>
</protein>
<proteinExistence type="predicted"/>
<organism evidence="1 2">
    <name type="scientific">Pseudomonas phage PhiPA3</name>
    <name type="common">Pseudomonas aeruginosa phage PhiPA3</name>
    <dbReference type="NCBI Taxonomy" id="998086"/>
    <lineage>
        <taxon>Viruses</taxon>
        <taxon>Duplodnaviria</taxon>
        <taxon>Heunggongvirae</taxon>
        <taxon>Uroviricota</taxon>
        <taxon>Caudoviricetes</taxon>
        <taxon>Chimalliviridae</taxon>
        <taxon>Miltoncavirus</taxon>
        <taxon>Miltoncavirus PhiPA3</taxon>
    </lineage>
</organism>
<evidence type="ECO:0000313" key="1">
    <source>
        <dbReference type="EMBL" id="AEH03499.1"/>
    </source>
</evidence>
<dbReference type="RefSeq" id="YP_009217155.1">
    <property type="nucleotide sequence ID" value="NC_028999.1"/>
</dbReference>
<dbReference type="Proteomes" id="UP000008388">
    <property type="component" value="Segment"/>
</dbReference>
<reference evidence="1 2" key="1">
    <citation type="journal article" date="2011" name="Microbiology">
        <title>The Pseudomonas aeruginosa generalized transducing phage phiPA3 is a new member of the phiKZ-like group of 'jumbo' phages, and infects model laboratory strains and clinical isolates from cystic fibrosis patients.</title>
        <authorList>
            <person name="Monson R."/>
            <person name="Foulds I."/>
            <person name="Foweraker J."/>
            <person name="Welch M."/>
            <person name="Salmond G.P."/>
        </authorList>
    </citation>
    <scope>NUCLEOTIDE SEQUENCE [LARGE SCALE GENOMIC DNA]</scope>
</reference>